<feature type="domain" description="Cyclic nucleotide-binding" evidence="3">
    <location>
        <begin position="61"/>
        <end position="160"/>
    </location>
</feature>
<dbReference type="PANTHER" id="PTHR43080">
    <property type="entry name" value="CBS DOMAIN-CONTAINING PROTEIN CBSX3, MITOCHONDRIAL"/>
    <property type="match status" value="1"/>
</dbReference>
<dbReference type="CDD" id="cd04587">
    <property type="entry name" value="CBS_pair_CAP-ED_NT_Pol-beta-like_DUF294_assoc"/>
    <property type="match status" value="1"/>
</dbReference>
<keyword evidence="6" id="KW-1185">Reference proteome</keyword>
<dbReference type="InterPro" id="IPR014710">
    <property type="entry name" value="RmlC-like_jellyroll"/>
</dbReference>
<dbReference type="InterPro" id="IPR000595">
    <property type="entry name" value="cNMP-bd_dom"/>
</dbReference>
<gene>
    <name evidence="5" type="ORF">SAMN05216369_0380</name>
</gene>
<dbReference type="Pfam" id="PF10335">
    <property type="entry name" value="DUF294_C"/>
    <property type="match status" value="1"/>
</dbReference>
<dbReference type="PROSITE" id="PS51371">
    <property type="entry name" value="CBS"/>
    <property type="match status" value="2"/>
</dbReference>
<dbReference type="SUPFAM" id="SSF51206">
    <property type="entry name" value="cAMP-binding domain-like"/>
    <property type="match status" value="1"/>
</dbReference>
<evidence type="ECO:0000259" key="3">
    <source>
        <dbReference type="PROSITE" id="PS50042"/>
    </source>
</evidence>
<evidence type="ECO:0000256" key="1">
    <source>
        <dbReference type="ARBA" id="ARBA00023122"/>
    </source>
</evidence>
<reference evidence="6" key="1">
    <citation type="submission" date="2016-11" db="EMBL/GenBank/DDBJ databases">
        <authorList>
            <person name="Varghese N."/>
            <person name="Submissions S."/>
        </authorList>
    </citation>
    <scope>NUCLEOTIDE SEQUENCE [LARGE SCALE GENOMIC DNA]</scope>
    <source>
        <strain evidence="6">CGMCC 1.10835</strain>
    </source>
</reference>
<evidence type="ECO:0000256" key="2">
    <source>
        <dbReference type="PROSITE-ProRule" id="PRU00703"/>
    </source>
</evidence>
<dbReference type="CDD" id="cd00038">
    <property type="entry name" value="CAP_ED"/>
    <property type="match status" value="1"/>
</dbReference>
<dbReference type="InterPro" id="IPR000644">
    <property type="entry name" value="CBS_dom"/>
</dbReference>
<organism evidence="5 6">
    <name type="scientific">Marinobacter antarcticus</name>
    <dbReference type="NCBI Taxonomy" id="564117"/>
    <lineage>
        <taxon>Bacteria</taxon>
        <taxon>Pseudomonadati</taxon>
        <taxon>Pseudomonadota</taxon>
        <taxon>Gammaproteobacteria</taxon>
        <taxon>Pseudomonadales</taxon>
        <taxon>Marinobacteraceae</taxon>
        <taxon>Marinobacter</taxon>
    </lineage>
</organism>
<dbReference type="CDD" id="cd05401">
    <property type="entry name" value="NT_GlnE_GlnD_like"/>
    <property type="match status" value="1"/>
</dbReference>
<dbReference type="SUPFAM" id="SSF54631">
    <property type="entry name" value="CBS-domain pair"/>
    <property type="match status" value="1"/>
</dbReference>
<dbReference type="InterPro" id="IPR018821">
    <property type="entry name" value="DUF294_put_nucleoTrafse_sb-bd"/>
</dbReference>
<dbReference type="Gene3D" id="2.60.120.10">
    <property type="entry name" value="Jelly Rolls"/>
    <property type="match status" value="1"/>
</dbReference>
<dbReference type="InterPro" id="IPR046342">
    <property type="entry name" value="CBS_dom_sf"/>
</dbReference>
<accession>A0A1M6PME1</accession>
<name>A0A1M6PME1_9GAMM</name>
<dbReference type="Gene3D" id="3.10.580.10">
    <property type="entry name" value="CBS-domain"/>
    <property type="match status" value="1"/>
</dbReference>
<protein>
    <submittedName>
        <fullName evidence="5">CBS domain-containing protein</fullName>
    </submittedName>
</protein>
<proteinExistence type="predicted"/>
<dbReference type="PANTHER" id="PTHR43080:SF2">
    <property type="entry name" value="CBS DOMAIN-CONTAINING PROTEIN"/>
    <property type="match status" value="1"/>
</dbReference>
<dbReference type="InterPro" id="IPR018490">
    <property type="entry name" value="cNMP-bd_dom_sf"/>
</dbReference>
<dbReference type="Pfam" id="PF00571">
    <property type="entry name" value="CBS"/>
    <property type="match status" value="2"/>
</dbReference>
<dbReference type="SMART" id="SM00116">
    <property type="entry name" value="CBS"/>
    <property type="match status" value="2"/>
</dbReference>
<dbReference type="Proteomes" id="UP000184497">
    <property type="component" value="Unassembled WGS sequence"/>
</dbReference>
<dbReference type="SMART" id="SM00100">
    <property type="entry name" value="cNMP"/>
    <property type="match status" value="1"/>
</dbReference>
<dbReference type="PROSITE" id="PS50042">
    <property type="entry name" value="CNMP_BINDING_3"/>
    <property type="match status" value="1"/>
</dbReference>
<dbReference type="InterPro" id="IPR005105">
    <property type="entry name" value="GlnD_Uridyltrans_N"/>
</dbReference>
<evidence type="ECO:0000313" key="5">
    <source>
        <dbReference type="EMBL" id="SHK09112.1"/>
    </source>
</evidence>
<sequence length="668" mass="75426">MGLSKLYTHRLHDGADTKGAGSTAQPAVSAIVLLRHYLFHPGDRMQVELIDIRNHIVQHSPFDDMPEELLNRLTASIEISYVRAGTQILETGQTSTCMYYVRSGAIEIFRRSGELYNRIGEGEIFGQFGLLMQRQVRFPARALEDSLLYRVPADTFHYLFENDENFADFVEIEDRGRLRSALSRREKSNTLMTSRVSRLISRKTVSAPTTVRLQEAARIMTDKGVSALLLMNGEGDNTRLAGIITDRDLRTRAVTEALPSETPVSEIMSDGLITIRASSFIFEAMLTMLHNNVHHLPVMEGHEVRGVIALADIVKYESQSSLYLVSNIYHQQHVKGLKKISLDVRDSFVRMVNEDANSHMIGSAMAGIGRSFTQRLLELGEEKLGSPPVPYCFMALGSMARDEQLVVTDQDNAMILDDSFVPEEHDAYFLALAKFVSDGLAECGYTYCTGDIMATNPKWRQPLKVWRSYFTDWIENPKAESLLNSNIFFDLDGIYGRTEFAEELKSLVADKASNSQLFLTLMARNALNRTPPLGFFRTFVLEEDGKHQKTFNLKRRGTAPLSDLIRIHALACGSQAQNSFERLKSIGKTKLILEDDLGNLRDALEFISIVRIRHQALSLEAGEEPDNNVRPEDLSPFERSHLKDAFQVVSNAQKFLRFRYNTQATRHV</sequence>
<dbReference type="GO" id="GO:0008773">
    <property type="term" value="F:[protein-PII] uridylyltransferase activity"/>
    <property type="evidence" value="ECO:0007669"/>
    <property type="project" value="InterPro"/>
</dbReference>
<dbReference type="InterPro" id="IPR051257">
    <property type="entry name" value="Diverse_CBS-Domain"/>
</dbReference>
<dbReference type="EMBL" id="FRAQ01000001">
    <property type="protein sequence ID" value="SHK09112.1"/>
    <property type="molecule type" value="Genomic_DNA"/>
</dbReference>
<dbReference type="AlphaFoldDB" id="A0A1M6PME1"/>
<feature type="domain" description="CBS" evidence="4">
    <location>
        <begin position="200"/>
        <end position="260"/>
    </location>
</feature>
<dbReference type="Pfam" id="PF00027">
    <property type="entry name" value="cNMP_binding"/>
    <property type="match status" value="1"/>
</dbReference>
<keyword evidence="1 2" id="KW-0129">CBS domain</keyword>
<feature type="domain" description="CBS" evidence="4">
    <location>
        <begin position="268"/>
        <end position="324"/>
    </location>
</feature>
<evidence type="ECO:0000259" key="4">
    <source>
        <dbReference type="PROSITE" id="PS51371"/>
    </source>
</evidence>
<evidence type="ECO:0000313" key="6">
    <source>
        <dbReference type="Proteomes" id="UP000184497"/>
    </source>
</evidence>
<dbReference type="STRING" id="564117.SAMN05216369_0380"/>
<dbReference type="Pfam" id="PF03445">
    <property type="entry name" value="DUF294"/>
    <property type="match status" value="1"/>
</dbReference>